<reference evidence="1 2" key="1">
    <citation type="journal article" date="2021" name="Hortic Res">
        <title>High-quality reference genome and annotation aids understanding of berry development for evergreen blueberry (Vaccinium darrowii).</title>
        <authorList>
            <person name="Yu J."/>
            <person name="Hulse-Kemp A.M."/>
            <person name="Babiker E."/>
            <person name="Staton M."/>
        </authorList>
    </citation>
    <scope>NUCLEOTIDE SEQUENCE [LARGE SCALE GENOMIC DNA]</scope>
    <source>
        <strain evidence="2">cv. NJ 8807/NJ 8810</strain>
        <tissue evidence="1">Young leaf</tissue>
    </source>
</reference>
<accession>A0ACB7YPD9</accession>
<comment type="caution">
    <text evidence="1">The sequence shown here is derived from an EMBL/GenBank/DDBJ whole genome shotgun (WGS) entry which is preliminary data.</text>
</comment>
<keyword evidence="2" id="KW-1185">Reference proteome</keyword>
<evidence type="ECO:0000313" key="1">
    <source>
        <dbReference type="EMBL" id="KAH7855365.1"/>
    </source>
</evidence>
<name>A0ACB7YPD9_9ERIC</name>
<dbReference type="Proteomes" id="UP000828048">
    <property type="component" value="Chromosome 11"/>
</dbReference>
<proteinExistence type="predicted"/>
<organism evidence="1 2">
    <name type="scientific">Vaccinium darrowii</name>
    <dbReference type="NCBI Taxonomy" id="229202"/>
    <lineage>
        <taxon>Eukaryota</taxon>
        <taxon>Viridiplantae</taxon>
        <taxon>Streptophyta</taxon>
        <taxon>Embryophyta</taxon>
        <taxon>Tracheophyta</taxon>
        <taxon>Spermatophyta</taxon>
        <taxon>Magnoliopsida</taxon>
        <taxon>eudicotyledons</taxon>
        <taxon>Gunneridae</taxon>
        <taxon>Pentapetalae</taxon>
        <taxon>asterids</taxon>
        <taxon>Ericales</taxon>
        <taxon>Ericaceae</taxon>
        <taxon>Vaccinioideae</taxon>
        <taxon>Vaccinieae</taxon>
        <taxon>Vaccinium</taxon>
    </lineage>
</organism>
<gene>
    <name evidence="1" type="ORF">Vadar_024079</name>
</gene>
<dbReference type="EMBL" id="CM037161">
    <property type="protein sequence ID" value="KAH7855365.1"/>
    <property type="molecule type" value="Genomic_DNA"/>
</dbReference>
<sequence>MWKRNLRSPLSASATLLRQPLPSLSPLSTHSASFTYPPTISPSFDSPSNNQEARDDFLFHRFHYPQNIKLSRKNFSSGIIVNQCWNCASVPHTLPFLVCENCRCVQPVDPSVDYFQIFGLEKKYVIEEDNLERTYKNWQKKLHPDLVHSKSEKEKEFAAEQSARVIDAYRTLGDPLSRAIYVLKLEGVDVDEEETISEPELLAEILEIREAVEEASDSQALSQIQTQIQEKLQHCSSSRFLAGLAPVSATLARCFWMLIISWLEIDNDGNLRCDFDG</sequence>
<evidence type="ECO:0000313" key="2">
    <source>
        <dbReference type="Proteomes" id="UP000828048"/>
    </source>
</evidence>
<protein>
    <submittedName>
        <fullName evidence="1">Uncharacterized protein</fullName>
    </submittedName>
</protein>